<dbReference type="EMBL" id="BSYO01000018">
    <property type="protein sequence ID" value="GMH17680.1"/>
    <property type="molecule type" value="Genomic_DNA"/>
</dbReference>
<evidence type="ECO:0000313" key="1">
    <source>
        <dbReference type="EMBL" id="GMH17680.1"/>
    </source>
</evidence>
<reference evidence="1" key="1">
    <citation type="submission" date="2023-05" db="EMBL/GenBank/DDBJ databases">
        <title>Nepenthes gracilis genome sequencing.</title>
        <authorList>
            <person name="Fukushima K."/>
        </authorList>
    </citation>
    <scope>NUCLEOTIDE SEQUENCE</scope>
    <source>
        <strain evidence="1">SING2019-196</strain>
    </source>
</reference>
<dbReference type="AlphaFoldDB" id="A0AAD3SV86"/>
<proteinExistence type="predicted"/>
<evidence type="ECO:0000313" key="2">
    <source>
        <dbReference type="Proteomes" id="UP001279734"/>
    </source>
</evidence>
<organism evidence="1 2">
    <name type="scientific">Nepenthes gracilis</name>
    <name type="common">Slender pitcher plant</name>
    <dbReference type="NCBI Taxonomy" id="150966"/>
    <lineage>
        <taxon>Eukaryota</taxon>
        <taxon>Viridiplantae</taxon>
        <taxon>Streptophyta</taxon>
        <taxon>Embryophyta</taxon>
        <taxon>Tracheophyta</taxon>
        <taxon>Spermatophyta</taxon>
        <taxon>Magnoliopsida</taxon>
        <taxon>eudicotyledons</taxon>
        <taxon>Gunneridae</taxon>
        <taxon>Pentapetalae</taxon>
        <taxon>Caryophyllales</taxon>
        <taxon>Nepenthaceae</taxon>
        <taxon>Nepenthes</taxon>
    </lineage>
</organism>
<protein>
    <submittedName>
        <fullName evidence="1">Uncharacterized protein</fullName>
    </submittedName>
</protein>
<keyword evidence="2" id="KW-1185">Reference proteome</keyword>
<name>A0AAD3SV86_NEPGR</name>
<sequence length="82" mass="9213">MALDVRDIASPLSPNNLDAIRTKYDISDMMAMEVPNLGDRACNSPDGFITVYEVYLKCGLHLPIPLELYHIMMELGVLFARL</sequence>
<accession>A0AAD3SV86</accession>
<comment type="caution">
    <text evidence="1">The sequence shown here is derived from an EMBL/GenBank/DDBJ whole genome shotgun (WGS) entry which is preliminary data.</text>
</comment>
<dbReference type="Proteomes" id="UP001279734">
    <property type="component" value="Unassembled WGS sequence"/>
</dbReference>
<gene>
    <name evidence="1" type="ORF">Nepgr_019521</name>
</gene>